<evidence type="ECO:0000259" key="3">
    <source>
        <dbReference type="Pfam" id="PF02481"/>
    </source>
</evidence>
<reference evidence="5 6" key="1">
    <citation type="submission" date="2016-10" db="EMBL/GenBank/DDBJ databases">
        <authorList>
            <person name="de Groot N.N."/>
        </authorList>
    </citation>
    <scope>NUCLEOTIDE SEQUENCE [LARGE SCALE GENOMIC DNA]</scope>
    <source>
        <strain evidence="5 6">DSM 15345</strain>
    </source>
</reference>
<dbReference type="InterPro" id="IPR036388">
    <property type="entry name" value="WH-like_DNA-bd_sf"/>
</dbReference>
<keyword evidence="6" id="KW-1185">Reference proteome</keyword>
<evidence type="ECO:0000256" key="2">
    <source>
        <dbReference type="SAM" id="MobiDB-lite"/>
    </source>
</evidence>
<gene>
    <name evidence="5" type="ORF">SAMN05444370_102311</name>
</gene>
<dbReference type="Gene3D" id="1.10.10.10">
    <property type="entry name" value="Winged helix-like DNA-binding domain superfamily/Winged helix DNA-binding domain"/>
    <property type="match status" value="1"/>
</dbReference>
<evidence type="ECO:0000256" key="1">
    <source>
        <dbReference type="ARBA" id="ARBA00006525"/>
    </source>
</evidence>
<sequence>MSFAPPRDDAGRRDWLRLIRSEGVGPRGFQRLAERFASPAEALAALPEIAPRVRLASAQEAERELEAGAGAGARLVCFGEAAYPPALADIPDPPPVFWTLGEPGLALRPCVAIVGARNASAAGARFAAELARGLGEAGWVVVSGLARGVDAAAHGAALATGTVAVHAGGVDVVYPPQHAALAERIAGTGLRMSERPMGEQPTERSFPRRNRIVSGLSRGVVLVEAAERSGSLITARMAAEQGREVMATPGAPSDPRAAGCNALIRDGAALIRGAADVLEALGPALAPPRAARPLRPASSPSRPSAAGLPDAPPDGPPAARVAALLSAAPVSFDALAAAAGLQAADLAAALSELELDGLIDRRPGDLIALA</sequence>
<dbReference type="Gene3D" id="3.40.50.450">
    <property type="match status" value="1"/>
</dbReference>
<dbReference type="RefSeq" id="WP_093248815.1">
    <property type="nucleotide sequence ID" value="NZ_FNQM01000002.1"/>
</dbReference>
<feature type="domain" description="DprA winged helix" evidence="4">
    <location>
        <begin position="309"/>
        <end position="364"/>
    </location>
</feature>
<dbReference type="Proteomes" id="UP000198703">
    <property type="component" value="Unassembled WGS sequence"/>
</dbReference>
<feature type="region of interest" description="Disordered" evidence="2">
    <location>
        <begin position="288"/>
        <end position="315"/>
    </location>
</feature>
<dbReference type="SUPFAM" id="SSF102405">
    <property type="entry name" value="MCP/YpsA-like"/>
    <property type="match status" value="1"/>
</dbReference>
<dbReference type="NCBIfam" id="TIGR00732">
    <property type="entry name" value="dprA"/>
    <property type="match status" value="1"/>
</dbReference>
<accession>A0A1H3X7K5</accession>
<dbReference type="Pfam" id="PF17782">
    <property type="entry name" value="WHD_DprA"/>
    <property type="match status" value="1"/>
</dbReference>
<dbReference type="InterPro" id="IPR057666">
    <property type="entry name" value="DrpA_SLOG"/>
</dbReference>
<protein>
    <submittedName>
        <fullName evidence="5">DNA processing protein</fullName>
    </submittedName>
</protein>
<dbReference type="InterPro" id="IPR041614">
    <property type="entry name" value="DprA_WH"/>
</dbReference>
<feature type="compositionally biased region" description="Low complexity" evidence="2">
    <location>
        <begin position="288"/>
        <end position="309"/>
    </location>
</feature>
<dbReference type="AlphaFoldDB" id="A0A1H3X7K5"/>
<evidence type="ECO:0000259" key="4">
    <source>
        <dbReference type="Pfam" id="PF17782"/>
    </source>
</evidence>
<dbReference type="Pfam" id="PF02481">
    <property type="entry name" value="DNA_processg_A"/>
    <property type="match status" value="1"/>
</dbReference>
<dbReference type="OrthoDB" id="9785707at2"/>
<dbReference type="STRING" id="89524.SAMN05444370_102311"/>
<evidence type="ECO:0000313" key="5">
    <source>
        <dbReference type="EMBL" id="SDZ95395.1"/>
    </source>
</evidence>
<dbReference type="PANTHER" id="PTHR43022">
    <property type="entry name" value="PROTEIN SMF"/>
    <property type="match status" value="1"/>
</dbReference>
<evidence type="ECO:0000313" key="6">
    <source>
        <dbReference type="Proteomes" id="UP000198703"/>
    </source>
</evidence>
<dbReference type="InterPro" id="IPR003488">
    <property type="entry name" value="DprA"/>
</dbReference>
<dbReference type="Pfam" id="PF21102">
    <property type="entry name" value="DprA_N"/>
    <property type="match status" value="1"/>
</dbReference>
<feature type="domain" description="Smf/DprA SLOG" evidence="3">
    <location>
        <begin position="75"/>
        <end position="281"/>
    </location>
</feature>
<comment type="similarity">
    <text evidence="1">Belongs to the DprA/Smf family.</text>
</comment>
<dbReference type="EMBL" id="FNQM01000002">
    <property type="protein sequence ID" value="SDZ95395.1"/>
    <property type="molecule type" value="Genomic_DNA"/>
</dbReference>
<proteinExistence type="inferred from homology"/>
<dbReference type="PANTHER" id="PTHR43022:SF1">
    <property type="entry name" value="PROTEIN SMF"/>
    <property type="match status" value="1"/>
</dbReference>
<dbReference type="GO" id="GO:0009294">
    <property type="term" value="P:DNA-mediated transformation"/>
    <property type="evidence" value="ECO:0007669"/>
    <property type="project" value="InterPro"/>
</dbReference>
<organism evidence="5 6">
    <name type="scientific">Rubrimonas cliftonensis</name>
    <dbReference type="NCBI Taxonomy" id="89524"/>
    <lineage>
        <taxon>Bacteria</taxon>
        <taxon>Pseudomonadati</taxon>
        <taxon>Pseudomonadota</taxon>
        <taxon>Alphaproteobacteria</taxon>
        <taxon>Rhodobacterales</taxon>
        <taxon>Paracoccaceae</taxon>
        <taxon>Rubrimonas</taxon>
    </lineage>
</organism>
<name>A0A1H3X7K5_9RHOB</name>